<dbReference type="EMBL" id="UZAH01027731">
    <property type="protein sequence ID" value="VDO94514.1"/>
    <property type="molecule type" value="Genomic_DNA"/>
</dbReference>
<evidence type="ECO:0000313" key="2">
    <source>
        <dbReference type="EMBL" id="VDO94514.1"/>
    </source>
</evidence>
<organism evidence="3 4">
    <name type="scientific">Heligmosomoides polygyrus</name>
    <name type="common">Parasitic roundworm</name>
    <dbReference type="NCBI Taxonomy" id="6339"/>
    <lineage>
        <taxon>Eukaryota</taxon>
        <taxon>Metazoa</taxon>
        <taxon>Ecdysozoa</taxon>
        <taxon>Nematoda</taxon>
        <taxon>Chromadorea</taxon>
        <taxon>Rhabditida</taxon>
        <taxon>Rhabditina</taxon>
        <taxon>Rhabditomorpha</taxon>
        <taxon>Strongyloidea</taxon>
        <taxon>Heligmosomidae</taxon>
        <taxon>Heligmosomoides</taxon>
    </lineage>
</organism>
<reference evidence="4" key="2">
    <citation type="submission" date="2019-09" db="UniProtKB">
        <authorList>
            <consortium name="WormBaseParasite"/>
        </authorList>
    </citation>
    <scope>IDENTIFICATION</scope>
</reference>
<dbReference type="WBParaSite" id="HPBE_0001300401-mRNA-1">
    <property type="protein sequence ID" value="HPBE_0001300401-mRNA-1"/>
    <property type="gene ID" value="HPBE_0001300401"/>
</dbReference>
<evidence type="ECO:0000313" key="3">
    <source>
        <dbReference type="Proteomes" id="UP000050761"/>
    </source>
</evidence>
<accession>A0A183FWY3</accession>
<gene>
    <name evidence="2" type="ORF">HPBE_LOCUS13005</name>
</gene>
<dbReference type="Proteomes" id="UP000050761">
    <property type="component" value="Unassembled WGS sequence"/>
</dbReference>
<keyword evidence="1" id="KW-0812">Transmembrane</keyword>
<feature type="transmembrane region" description="Helical" evidence="1">
    <location>
        <begin position="54"/>
        <end position="74"/>
    </location>
</feature>
<keyword evidence="1" id="KW-0472">Membrane</keyword>
<keyword evidence="3" id="KW-1185">Reference proteome</keyword>
<evidence type="ECO:0000313" key="4">
    <source>
        <dbReference type="WBParaSite" id="HPBE_0001300401-mRNA-1"/>
    </source>
</evidence>
<protein>
    <submittedName>
        <fullName evidence="2 4">Uncharacterized protein</fullName>
    </submittedName>
</protein>
<keyword evidence="1" id="KW-1133">Transmembrane helix</keyword>
<reference evidence="2 3" key="1">
    <citation type="submission" date="2018-11" db="EMBL/GenBank/DDBJ databases">
        <authorList>
            <consortium name="Pathogen Informatics"/>
        </authorList>
    </citation>
    <scope>NUCLEOTIDE SEQUENCE [LARGE SCALE GENOMIC DNA]</scope>
</reference>
<accession>A0A3P8AF09</accession>
<name>A0A183FWY3_HELPZ</name>
<dbReference type="AlphaFoldDB" id="A0A183FWY3"/>
<sequence length="111" mass="11993">METKMLRWAAGVNRMDAPIADKMREARLRWYGHVLREKEDSIPIASEIRSYSSAGAVVLVALVTLVALVASLYFKPATGATGATGATDGAQRTYSTLRPSLLSLLSLPSRV</sequence>
<dbReference type="OrthoDB" id="5848222at2759"/>
<proteinExistence type="predicted"/>
<evidence type="ECO:0000256" key="1">
    <source>
        <dbReference type="SAM" id="Phobius"/>
    </source>
</evidence>